<evidence type="ECO:0000313" key="4">
    <source>
        <dbReference type="Proteomes" id="UP000002320"/>
    </source>
</evidence>
<sequence>MGRNAAETTPTTRLDSNKPDHRGFALTFLRTHPKKLHPSSERREYPAPNTQNKQNQDLSTHFALLEAANPVVYK</sequence>
<evidence type="ECO:0000313" key="2">
    <source>
        <dbReference type="EMBL" id="EDS26008.1"/>
    </source>
</evidence>
<dbReference type="KEGG" id="cqu:CpipJ_CPIJ017845"/>
<proteinExistence type="predicted"/>
<feature type="compositionally biased region" description="Polar residues" evidence="1">
    <location>
        <begin position="1"/>
        <end position="14"/>
    </location>
</feature>
<organism>
    <name type="scientific">Culex quinquefasciatus</name>
    <name type="common">Southern house mosquito</name>
    <name type="synonym">Culex pungens</name>
    <dbReference type="NCBI Taxonomy" id="7176"/>
    <lineage>
        <taxon>Eukaryota</taxon>
        <taxon>Metazoa</taxon>
        <taxon>Ecdysozoa</taxon>
        <taxon>Arthropoda</taxon>
        <taxon>Hexapoda</taxon>
        <taxon>Insecta</taxon>
        <taxon>Pterygota</taxon>
        <taxon>Neoptera</taxon>
        <taxon>Endopterygota</taxon>
        <taxon>Diptera</taxon>
        <taxon>Nematocera</taxon>
        <taxon>Culicoidea</taxon>
        <taxon>Culicidae</taxon>
        <taxon>Culicinae</taxon>
        <taxon>Culicini</taxon>
        <taxon>Culex</taxon>
        <taxon>Culex</taxon>
    </lineage>
</organism>
<evidence type="ECO:0000313" key="3">
    <source>
        <dbReference type="EnsemblMetazoa" id="CPIJ017845-PA"/>
    </source>
</evidence>
<name>B0XEI1_CULQU</name>
<reference evidence="3" key="2">
    <citation type="submission" date="2020-05" db="UniProtKB">
        <authorList>
            <consortium name="EnsemblMetazoa"/>
        </authorList>
    </citation>
    <scope>IDENTIFICATION</scope>
    <source>
        <strain evidence="3">JHB</strain>
    </source>
</reference>
<dbReference type="AlphaFoldDB" id="B0XEI1"/>
<dbReference type="VEuPathDB" id="VectorBase:CPIJ017845"/>
<protein>
    <submittedName>
        <fullName evidence="2 3">Uncharacterized protein</fullName>
    </submittedName>
</protein>
<keyword evidence="4" id="KW-1185">Reference proteome</keyword>
<dbReference type="EnsemblMetazoa" id="CPIJ017845-RA">
    <property type="protein sequence ID" value="CPIJ017845-PA"/>
    <property type="gene ID" value="CPIJ017845"/>
</dbReference>
<gene>
    <name evidence="3" type="primary">6051654</name>
    <name evidence="2" type="ORF">CpipJ_CPIJ017845</name>
</gene>
<dbReference type="Proteomes" id="UP000002320">
    <property type="component" value="Unassembled WGS sequence"/>
</dbReference>
<dbReference type="EMBL" id="DS232833">
    <property type="protein sequence ID" value="EDS26008.1"/>
    <property type="molecule type" value="Genomic_DNA"/>
</dbReference>
<evidence type="ECO:0000256" key="1">
    <source>
        <dbReference type="SAM" id="MobiDB-lite"/>
    </source>
</evidence>
<dbReference type="HOGENOM" id="CLU_2690266_0_0_1"/>
<feature type="compositionally biased region" description="Polar residues" evidence="1">
    <location>
        <begin position="48"/>
        <end position="59"/>
    </location>
</feature>
<dbReference type="InParanoid" id="B0XEI1"/>
<reference evidence="2" key="1">
    <citation type="submission" date="2007-03" db="EMBL/GenBank/DDBJ databases">
        <title>Annotation of Culex pipiens quinquefasciatus.</title>
        <authorList>
            <consortium name="The Broad Institute Genome Sequencing Platform"/>
            <person name="Atkinson P.W."/>
            <person name="Hemingway J."/>
            <person name="Christensen B.M."/>
            <person name="Higgs S."/>
            <person name="Kodira C."/>
            <person name="Hannick L."/>
            <person name="Megy K."/>
            <person name="O'Leary S."/>
            <person name="Pearson M."/>
            <person name="Haas B.J."/>
            <person name="Mauceli E."/>
            <person name="Wortman J.R."/>
            <person name="Lee N.H."/>
            <person name="Guigo R."/>
            <person name="Stanke M."/>
            <person name="Alvarado L."/>
            <person name="Amedeo P."/>
            <person name="Antoine C.H."/>
            <person name="Arensburger P."/>
            <person name="Bidwell S.L."/>
            <person name="Crawford M."/>
            <person name="Camaro F."/>
            <person name="Devon K."/>
            <person name="Engels R."/>
            <person name="Hammond M."/>
            <person name="Howarth C."/>
            <person name="Koehrsen M."/>
            <person name="Lawson D."/>
            <person name="Montgomery P."/>
            <person name="Nene V."/>
            <person name="Nusbaum C."/>
            <person name="Puiu D."/>
            <person name="Romero-Severson J."/>
            <person name="Severson D.W."/>
            <person name="Shumway M."/>
            <person name="Sisk P."/>
            <person name="Stolte C."/>
            <person name="Zeng Q."/>
            <person name="Eisenstadt E."/>
            <person name="Fraser-Liggett C."/>
            <person name="Strausberg R."/>
            <person name="Galagan J."/>
            <person name="Birren B."/>
            <person name="Collins F.H."/>
        </authorList>
    </citation>
    <scope>NUCLEOTIDE SEQUENCE [LARGE SCALE GENOMIC DNA]</scope>
    <source>
        <strain evidence="2">JHB</strain>
    </source>
</reference>
<accession>B0XEI1</accession>
<feature type="region of interest" description="Disordered" evidence="1">
    <location>
        <begin position="1"/>
        <end position="60"/>
    </location>
</feature>